<keyword evidence="7" id="KW-0812">Transmembrane</keyword>
<dbReference type="InterPro" id="IPR011990">
    <property type="entry name" value="TPR-like_helical_dom_sf"/>
</dbReference>
<dbReference type="GO" id="GO:0005737">
    <property type="term" value="C:cytoplasm"/>
    <property type="evidence" value="ECO:0007669"/>
    <property type="project" value="UniProtKB-SubCell"/>
</dbReference>
<dbReference type="SUPFAM" id="SSF48452">
    <property type="entry name" value="TPR-like"/>
    <property type="match status" value="2"/>
</dbReference>
<evidence type="ECO:0000313" key="10">
    <source>
        <dbReference type="Proteomes" id="UP000219353"/>
    </source>
</evidence>
<evidence type="ECO:0000256" key="7">
    <source>
        <dbReference type="SAM" id="Phobius"/>
    </source>
</evidence>
<evidence type="ECO:0000256" key="8">
    <source>
        <dbReference type="SAM" id="SignalP"/>
    </source>
</evidence>
<name>A0A285JIP6_9GAMM</name>
<dbReference type="RefSeq" id="WP_097112919.1">
    <property type="nucleotide sequence ID" value="NZ_OBEB01000010.1"/>
</dbReference>
<keyword evidence="8" id="KW-0732">Signal</keyword>
<keyword evidence="10" id="KW-1185">Reference proteome</keyword>
<dbReference type="PROSITE" id="PS50005">
    <property type="entry name" value="TPR"/>
    <property type="match status" value="1"/>
</dbReference>
<keyword evidence="7" id="KW-1133">Transmembrane helix</keyword>
<evidence type="ECO:0000256" key="4">
    <source>
        <dbReference type="ARBA" id="ARBA00022803"/>
    </source>
</evidence>
<dbReference type="InterPro" id="IPR051476">
    <property type="entry name" value="Bac_ResReg_Asp_Phosphatase"/>
</dbReference>
<reference evidence="10" key="1">
    <citation type="submission" date="2017-09" db="EMBL/GenBank/DDBJ databases">
        <authorList>
            <person name="Varghese N."/>
            <person name="Submissions S."/>
        </authorList>
    </citation>
    <scope>NUCLEOTIDE SEQUENCE [LARGE SCALE GENOMIC DNA]</scope>
    <source>
        <strain evidence="10">CGMCC 1.12461</strain>
    </source>
</reference>
<dbReference type="Gene3D" id="1.25.40.10">
    <property type="entry name" value="Tetratricopeptide repeat domain"/>
    <property type="match status" value="2"/>
</dbReference>
<gene>
    <name evidence="9" type="ORF">SAMN06297280_0018</name>
</gene>
<proteinExistence type="inferred from homology"/>
<dbReference type="InterPro" id="IPR019734">
    <property type="entry name" value="TPR_rpt"/>
</dbReference>
<feature type="transmembrane region" description="Helical" evidence="7">
    <location>
        <begin position="450"/>
        <end position="471"/>
    </location>
</feature>
<keyword evidence="4 6" id="KW-0802">TPR repeat</keyword>
<keyword evidence="3" id="KW-0677">Repeat</keyword>
<organism evidence="9 10">
    <name type="scientific">Arsukibacterium tuosuense</name>
    <dbReference type="NCBI Taxonomy" id="1323745"/>
    <lineage>
        <taxon>Bacteria</taxon>
        <taxon>Pseudomonadati</taxon>
        <taxon>Pseudomonadota</taxon>
        <taxon>Gammaproteobacteria</taxon>
        <taxon>Chromatiales</taxon>
        <taxon>Chromatiaceae</taxon>
        <taxon>Arsukibacterium</taxon>
    </lineage>
</organism>
<evidence type="ECO:0000256" key="1">
    <source>
        <dbReference type="ARBA" id="ARBA00004496"/>
    </source>
</evidence>
<feature type="signal peptide" evidence="8">
    <location>
        <begin position="1"/>
        <end position="25"/>
    </location>
</feature>
<comment type="similarity">
    <text evidence="5">Belongs to the Rap family.</text>
</comment>
<protein>
    <submittedName>
        <fullName evidence="9">Tfp pilus assembly protein PilF</fullName>
    </submittedName>
</protein>
<dbReference type="PANTHER" id="PTHR46630:SF1">
    <property type="entry name" value="TETRATRICOPEPTIDE REPEAT PROTEIN 29"/>
    <property type="match status" value="1"/>
</dbReference>
<evidence type="ECO:0000313" key="9">
    <source>
        <dbReference type="EMBL" id="SNY60135.1"/>
    </source>
</evidence>
<keyword evidence="2" id="KW-0963">Cytoplasm</keyword>
<dbReference type="PANTHER" id="PTHR46630">
    <property type="entry name" value="TETRATRICOPEPTIDE REPEAT PROTEIN 29"/>
    <property type="match status" value="1"/>
</dbReference>
<dbReference type="EMBL" id="OBEB01000010">
    <property type="protein sequence ID" value="SNY60135.1"/>
    <property type="molecule type" value="Genomic_DNA"/>
</dbReference>
<evidence type="ECO:0000256" key="5">
    <source>
        <dbReference type="ARBA" id="ARBA00038253"/>
    </source>
</evidence>
<dbReference type="SMART" id="SM00028">
    <property type="entry name" value="TPR"/>
    <property type="match status" value="6"/>
</dbReference>
<feature type="chain" id="PRO_5011973036" evidence="8">
    <location>
        <begin position="26"/>
        <end position="696"/>
    </location>
</feature>
<comment type="subcellular location">
    <subcellularLocation>
        <location evidence="1">Cytoplasm</location>
    </subcellularLocation>
</comment>
<feature type="repeat" description="TPR" evidence="6">
    <location>
        <begin position="216"/>
        <end position="249"/>
    </location>
</feature>
<keyword evidence="7" id="KW-0472">Membrane</keyword>
<evidence type="ECO:0000256" key="2">
    <source>
        <dbReference type="ARBA" id="ARBA00022490"/>
    </source>
</evidence>
<accession>A0A285JIP6</accession>
<evidence type="ECO:0000256" key="6">
    <source>
        <dbReference type="PROSITE-ProRule" id="PRU00339"/>
    </source>
</evidence>
<dbReference type="Proteomes" id="UP000219353">
    <property type="component" value="Unassembled WGS sequence"/>
</dbReference>
<sequence>MSIRSKILLCGLLLSSLLVSQKAQPEELAERLRIASDNYEQVITEQLSHNGQRSYADWLVLAQAYLTANNKDAALAALEQAGELATGNQQQAHVALLQAKVYGILFRDTQNAISYLQQADTLLHASNSIAEQQLYSEVLTNFAQAHNQLGDLAKAGQFARQSLTLSLSLNDPQKELAARIMLGRLALQNNRFDQAHHQLQQALLLADKLNDADARASIHFRLGMAFRKIGEHALALEHMQQAAGLYQNQKNLSSYSYALVYMAESHLENPEGIAQAEQYLLEALAISEQINNVMRTAIVKQSLARVSMLRGDNQQAARYYNEALQQFRQIGAQTYVQESALALAELLILQQQFLQGQQIITELSPTMDNAANYLQARYYNLRAQLAEQQQDWQQAYQFQQQASKLQFAELTITTTDKLSELNDQLSQSSAQQQSHAELIKQQQAQQRELWRWRVTVLVLGMFAILAGYLAWRQKKRYSQTQSLRLAFLLSHSWSRFCERLQQDSRSKQPLHLLAIALQDSQQLKLNQGEETLRQPVQAILQNLTDVQLAGCCINSDVLWLGYRASAEDAAHFSRQLEHEIQLAVAPLASEGRLISLQLDVTQLLGSHWQARDLTTLREAFWLCWKLASLQDDPARCWQLQLTTEQPRPCEWHSSNIRSDMLNALQLGALKLTLNQELLPTNLSARLAGDQAETGED</sequence>
<dbReference type="OrthoDB" id="5751942at2"/>
<evidence type="ECO:0000256" key="3">
    <source>
        <dbReference type="ARBA" id="ARBA00022737"/>
    </source>
</evidence>
<dbReference type="AlphaFoldDB" id="A0A285JIP6"/>